<dbReference type="EMBL" id="MU802236">
    <property type="protein sequence ID" value="KAJ3980025.1"/>
    <property type="molecule type" value="Genomic_DNA"/>
</dbReference>
<sequence length="270" mass="30048">MLLSIYPSLSSSLSRAYAIYLLLVTVAFTVVAKPVPRSIPVNGYHKIGASSHESSPASSPASSFASSPASVTIPSHGNQRLEIMLGRIAYVERDQGEMIRAKSSQGEFCYSETLPLAMQDEFVLFIGIENAFALNLRETSQTGPLDWELTPPRIMPPSNSANDLVHLEITVSFDSNERLKEVLASFRDKAKVTQIAREVLQTDNVEMWNEAEYFDVILRYLVKIKAVDPKNNLKRWDILRARIDAVTEIHQLNHLLPNDASGYTLSVKGI</sequence>
<name>A0AA38PQS2_9AGAR</name>
<comment type="caution">
    <text evidence="1">The sequence shown here is derived from an EMBL/GenBank/DDBJ whole genome shotgun (WGS) entry which is preliminary data.</text>
</comment>
<proteinExistence type="predicted"/>
<accession>A0AA38PQS2</accession>
<dbReference type="AlphaFoldDB" id="A0AA38PQS2"/>
<reference evidence="1" key="1">
    <citation type="submission" date="2022-08" db="EMBL/GenBank/DDBJ databases">
        <authorList>
            <consortium name="DOE Joint Genome Institute"/>
            <person name="Min B."/>
            <person name="Riley R."/>
            <person name="Sierra-Patev S."/>
            <person name="Naranjo-Ortiz M."/>
            <person name="Looney B."/>
            <person name="Konkel Z."/>
            <person name="Slot J.C."/>
            <person name="Sakamoto Y."/>
            <person name="Steenwyk J.L."/>
            <person name="Rokas A."/>
            <person name="Carro J."/>
            <person name="Camarero S."/>
            <person name="Ferreira P."/>
            <person name="Molpeceres G."/>
            <person name="Ruiz-Duenas F.J."/>
            <person name="Serrano A."/>
            <person name="Henrissat B."/>
            <person name="Drula E."/>
            <person name="Hughes K.W."/>
            <person name="Mata J.L."/>
            <person name="Ishikawa N.K."/>
            <person name="Vargas-Isla R."/>
            <person name="Ushijima S."/>
            <person name="Smith C.A."/>
            <person name="Ahrendt S."/>
            <person name="Andreopoulos W."/>
            <person name="He G."/>
            <person name="Labutti K."/>
            <person name="Lipzen A."/>
            <person name="Ng V."/>
            <person name="Sandor L."/>
            <person name="Barry K."/>
            <person name="Martinez A.T."/>
            <person name="Xiao Y."/>
            <person name="Gibbons J.G."/>
            <person name="Terashima K."/>
            <person name="Hibbett D.S."/>
            <person name="Grigoriev I.V."/>
        </authorList>
    </citation>
    <scope>NUCLEOTIDE SEQUENCE</scope>
    <source>
        <strain evidence="1">TFB7829</strain>
    </source>
</reference>
<evidence type="ECO:0000313" key="1">
    <source>
        <dbReference type="EMBL" id="KAJ3980025.1"/>
    </source>
</evidence>
<organism evidence="1 2">
    <name type="scientific">Lentinula detonsa</name>
    <dbReference type="NCBI Taxonomy" id="2804962"/>
    <lineage>
        <taxon>Eukaryota</taxon>
        <taxon>Fungi</taxon>
        <taxon>Dikarya</taxon>
        <taxon>Basidiomycota</taxon>
        <taxon>Agaricomycotina</taxon>
        <taxon>Agaricomycetes</taxon>
        <taxon>Agaricomycetidae</taxon>
        <taxon>Agaricales</taxon>
        <taxon>Marasmiineae</taxon>
        <taxon>Omphalotaceae</taxon>
        <taxon>Lentinula</taxon>
    </lineage>
</organism>
<protein>
    <submittedName>
        <fullName evidence="1">Uncharacterized protein</fullName>
    </submittedName>
</protein>
<evidence type="ECO:0000313" key="2">
    <source>
        <dbReference type="Proteomes" id="UP001163850"/>
    </source>
</evidence>
<gene>
    <name evidence="1" type="ORF">F5890DRAFT_1543871</name>
</gene>
<dbReference type="Proteomes" id="UP001163850">
    <property type="component" value="Unassembled WGS sequence"/>
</dbReference>